<organism evidence="1 2">
    <name type="scientific">Edaphobacter dinghuensis</name>
    <dbReference type="NCBI Taxonomy" id="1560005"/>
    <lineage>
        <taxon>Bacteria</taxon>
        <taxon>Pseudomonadati</taxon>
        <taxon>Acidobacteriota</taxon>
        <taxon>Terriglobia</taxon>
        <taxon>Terriglobales</taxon>
        <taxon>Acidobacteriaceae</taxon>
        <taxon>Edaphobacter</taxon>
    </lineage>
</organism>
<dbReference type="SUPFAM" id="SSF117074">
    <property type="entry name" value="Hypothetical protein PA1324"/>
    <property type="match status" value="1"/>
</dbReference>
<sequence>MSAQAGSDSTGPITISGRVVNASSGQPIARALVRFGNWAMLTTYDGKFEFDQVTDTNGFLMANKPGFYSGIAPGASSGVYLQASNAATPQVLRLYPEALFTGTVTEPDGNPLSHILVSARRSTFNGSSHTWIPVAQTQTDLHGRFRLPVPSGDYKLVTMYLPRVNDTNEAVLPVILPSENSSNALDFIHIRSGEEQHYDLHPATSRSYTVTATFDLAEGRGFPRIIARSSNGGTISLPIHSSHGEDGGVVKMELPSGTYTLIASSRSPDGIVEGQTTVTVADHDVSGVVFHLEPVPMLPVEFQVDGTATSDNPQPSLMQFGLTLEDSQSDPDNFSFSIPLTAQRGGNMSFTASSGSYRLRARNDQGAWYIKSINYGTSDLLQQELVVGPGSGGTPIRVTVSDQTSSLQGTCKLSGIQAPCWVYLIPTTPSAVTVFSAHSNNQGIYSYTHLPPGSYQAIAFEQVHPVDYTDAATLTPFITHVRSITLNAGEKPTLDLDAVSEEEMTP</sequence>
<dbReference type="AlphaFoldDB" id="A0A917M1R8"/>
<dbReference type="SUPFAM" id="SSF49464">
    <property type="entry name" value="Carboxypeptidase regulatory domain-like"/>
    <property type="match status" value="2"/>
</dbReference>
<dbReference type="InterPro" id="IPR008969">
    <property type="entry name" value="CarboxyPept-like_regulatory"/>
</dbReference>
<protein>
    <recommendedName>
        <fullName evidence="3">Carboxypeptidase family protein</fullName>
    </recommendedName>
</protein>
<evidence type="ECO:0000313" key="2">
    <source>
        <dbReference type="Proteomes" id="UP000647241"/>
    </source>
</evidence>
<dbReference type="RefSeq" id="WP_188553358.1">
    <property type="nucleotide sequence ID" value="NZ_BMGT01000002.1"/>
</dbReference>
<keyword evidence="2" id="KW-1185">Reference proteome</keyword>
<evidence type="ECO:0000313" key="1">
    <source>
        <dbReference type="EMBL" id="GGG71842.1"/>
    </source>
</evidence>
<name>A0A917M1R8_9BACT</name>
<reference evidence="1" key="2">
    <citation type="submission" date="2020-09" db="EMBL/GenBank/DDBJ databases">
        <authorList>
            <person name="Sun Q."/>
            <person name="Zhou Y."/>
        </authorList>
    </citation>
    <scope>NUCLEOTIDE SEQUENCE</scope>
    <source>
        <strain evidence="1">CGMCC 1.12997</strain>
    </source>
</reference>
<proteinExistence type="predicted"/>
<reference evidence="1" key="1">
    <citation type="journal article" date="2014" name="Int. J. Syst. Evol. Microbiol.">
        <title>Complete genome sequence of Corynebacterium casei LMG S-19264T (=DSM 44701T), isolated from a smear-ripened cheese.</title>
        <authorList>
            <consortium name="US DOE Joint Genome Institute (JGI-PGF)"/>
            <person name="Walter F."/>
            <person name="Albersmeier A."/>
            <person name="Kalinowski J."/>
            <person name="Ruckert C."/>
        </authorList>
    </citation>
    <scope>NUCLEOTIDE SEQUENCE</scope>
    <source>
        <strain evidence="1">CGMCC 1.12997</strain>
    </source>
</reference>
<comment type="caution">
    <text evidence="1">The sequence shown here is derived from an EMBL/GenBank/DDBJ whole genome shotgun (WGS) entry which is preliminary data.</text>
</comment>
<evidence type="ECO:0008006" key="3">
    <source>
        <dbReference type="Google" id="ProtNLM"/>
    </source>
</evidence>
<dbReference type="Proteomes" id="UP000647241">
    <property type="component" value="Unassembled WGS sequence"/>
</dbReference>
<accession>A0A917M1R8</accession>
<dbReference type="EMBL" id="BMGT01000002">
    <property type="protein sequence ID" value="GGG71842.1"/>
    <property type="molecule type" value="Genomic_DNA"/>
</dbReference>
<gene>
    <name evidence="1" type="ORF">GCM10011585_12620</name>
</gene>